<comment type="subcellular location">
    <subcellularLocation>
        <location evidence="1">Nucleus</location>
    </subcellularLocation>
</comment>
<keyword evidence="9" id="KW-1185">Reference proteome</keyword>
<evidence type="ECO:0000313" key="8">
    <source>
        <dbReference type="EMBL" id="KAI3854210.1"/>
    </source>
</evidence>
<dbReference type="Proteomes" id="UP001202328">
    <property type="component" value="Unassembled WGS sequence"/>
</dbReference>
<evidence type="ECO:0000256" key="6">
    <source>
        <dbReference type="SAM" id="MobiDB-lite"/>
    </source>
</evidence>
<dbReference type="PROSITE" id="PS50863">
    <property type="entry name" value="B3"/>
    <property type="match status" value="1"/>
</dbReference>
<name>A0AAD4X6D2_9MAGN</name>
<feature type="domain" description="TF-B3" evidence="7">
    <location>
        <begin position="221"/>
        <end position="322"/>
    </location>
</feature>
<dbReference type="PANTHER" id="PTHR31140:SF74">
    <property type="entry name" value="B3 DOMAIN-CONTAINING TRANSCRIPTION FACTOR LEC2"/>
    <property type="match status" value="1"/>
</dbReference>
<dbReference type="SUPFAM" id="SSF101936">
    <property type="entry name" value="DNA-binding pseudobarrel domain"/>
    <property type="match status" value="1"/>
</dbReference>
<gene>
    <name evidence="8" type="ORF">MKW98_024633</name>
</gene>
<accession>A0AAD4X6D2</accession>
<evidence type="ECO:0000256" key="4">
    <source>
        <dbReference type="ARBA" id="ARBA00023163"/>
    </source>
</evidence>
<dbReference type="EMBL" id="JAJJMB010015449">
    <property type="protein sequence ID" value="KAI3854210.1"/>
    <property type="molecule type" value="Genomic_DNA"/>
</dbReference>
<evidence type="ECO:0000259" key="7">
    <source>
        <dbReference type="PROSITE" id="PS50863"/>
    </source>
</evidence>
<keyword evidence="5" id="KW-0539">Nucleus</keyword>
<dbReference type="InterPro" id="IPR003340">
    <property type="entry name" value="B3_DNA-bd"/>
</dbReference>
<dbReference type="GO" id="GO:0003700">
    <property type="term" value="F:DNA-binding transcription factor activity"/>
    <property type="evidence" value="ECO:0007669"/>
    <property type="project" value="InterPro"/>
</dbReference>
<keyword evidence="2" id="KW-0805">Transcription regulation</keyword>
<dbReference type="GO" id="GO:0005634">
    <property type="term" value="C:nucleus"/>
    <property type="evidence" value="ECO:0007669"/>
    <property type="project" value="UniProtKB-SubCell"/>
</dbReference>
<dbReference type="GO" id="GO:0003677">
    <property type="term" value="F:DNA binding"/>
    <property type="evidence" value="ECO:0007669"/>
    <property type="project" value="UniProtKB-KW"/>
</dbReference>
<evidence type="ECO:0000313" key="9">
    <source>
        <dbReference type="Proteomes" id="UP001202328"/>
    </source>
</evidence>
<dbReference type="InterPro" id="IPR015300">
    <property type="entry name" value="DNA-bd_pseudobarrel_sf"/>
</dbReference>
<dbReference type="CDD" id="cd10017">
    <property type="entry name" value="B3_DNA"/>
    <property type="match status" value="1"/>
</dbReference>
<evidence type="ECO:0000256" key="1">
    <source>
        <dbReference type="ARBA" id="ARBA00004123"/>
    </source>
</evidence>
<feature type="compositionally biased region" description="Basic and acidic residues" evidence="6">
    <location>
        <begin position="329"/>
        <end position="350"/>
    </location>
</feature>
<organism evidence="8 9">
    <name type="scientific">Papaver atlanticum</name>
    <dbReference type="NCBI Taxonomy" id="357466"/>
    <lineage>
        <taxon>Eukaryota</taxon>
        <taxon>Viridiplantae</taxon>
        <taxon>Streptophyta</taxon>
        <taxon>Embryophyta</taxon>
        <taxon>Tracheophyta</taxon>
        <taxon>Spermatophyta</taxon>
        <taxon>Magnoliopsida</taxon>
        <taxon>Ranunculales</taxon>
        <taxon>Papaveraceae</taxon>
        <taxon>Papaveroideae</taxon>
        <taxon>Papaver</taxon>
    </lineage>
</organism>
<keyword evidence="4" id="KW-0804">Transcription</keyword>
<evidence type="ECO:0000256" key="3">
    <source>
        <dbReference type="ARBA" id="ARBA00023125"/>
    </source>
</evidence>
<dbReference type="Gene3D" id="2.40.330.10">
    <property type="entry name" value="DNA-binding pseudobarrel domain"/>
    <property type="match status" value="1"/>
</dbReference>
<sequence>MDPRNVYGEEFHDHQGEGDYLRTINEGHYNPQVGVPQFSYISNQSCASTSYISNQNCASTAYNYFRQPQIDQSQYYPNVHCSEFVNPSLFPSIDQNGLLPTSSMGFFHNGFHPQKQIIATRHRLVNSSCRIQRPRRWGPSVTKAARIKRKMARQRSLVSARLGLLSNTNTAASAAASTYTTSTISVSSSRKPPLSTTPTNQDNADVYTLITPDNKRLKFILQKELKNSDVNSLGRIVLPKKDSEANLPSLTVKEGIQIAVREVLSPKMWFMRYRFWPNNKSRMYVLENTGEYIKQNELKCGDFVILYQDENKQLYISFQKAQRPTLEGEPNKEEKESQTGLEREHESPHAEEEDQRIIISEDMLRQQGIEFHEPSTASNSIAVEGDLFCLDGTIYLDLSNCNLSELDILPNFDDSDLSLYDDLINDFNQDFGTGKDYPLKTAK</sequence>
<dbReference type="AlphaFoldDB" id="A0AAD4X6D2"/>
<dbReference type="Pfam" id="PF02362">
    <property type="entry name" value="B3"/>
    <property type="match status" value="1"/>
</dbReference>
<keyword evidence="3" id="KW-0238">DNA-binding</keyword>
<dbReference type="PANTHER" id="PTHR31140">
    <property type="entry name" value="B3 DOMAIN-CONTAINING TRANSCRIPTION FACTOR ABI3"/>
    <property type="match status" value="1"/>
</dbReference>
<reference evidence="8" key="1">
    <citation type="submission" date="2022-04" db="EMBL/GenBank/DDBJ databases">
        <title>A functionally conserved STORR gene fusion in Papaver species that diverged 16.8 million years ago.</title>
        <authorList>
            <person name="Catania T."/>
        </authorList>
    </citation>
    <scope>NUCLEOTIDE SEQUENCE</scope>
    <source>
        <strain evidence="8">S-188037</strain>
    </source>
</reference>
<evidence type="ECO:0000256" key="5">
    <source>
        <dbReference type="ARBA" id="ARBA00023242"/>
    </source>
</evidence>
<proteinExistence type="predicted"/>
<dbReference type="SMART" id="SM01019">
    <property type="entry name" value="B3"/>
    <property type="match status" value="1"/>
</dbReference>
<dbReference type="InterPro" id="IPR044800">
    <property type="entry name" value="LEC2-like"/>
</dbReference>
<evidence type="ECO:0000256" key="2">
    <source>
        <dbReference type="ARBA" id="ARBA00023015"/>
    </source>
</evidence>
<feature type="region of interest" description="Disordered" evidence="6">
    <location>
        <begin position="323"/>
        <end position="354"/>
    </location>
</feature>
<protein>
    <recommendedName>
        <fullName evidence="7">TF-B3 domain-containing protein</fullName>
    </recommendedName>
</protein>
<comment type="caution">
    <text evidence="8">The sequence shown here is derived from an EMBL/GenBank/DDBJ whole genome shotgun (WGS) entry which is preliminary data.</text>
</comment>